<keyword evidence="5" id="KW-1185">Reference proteome</keyword>
<comment type="catalytic activity">
    <reaction evidence="2 3">
        <text>urea + 2 H2O + H(+) = hydrogencarbonate + 2 NH4(+)</text>
        <dbReference type="Rhea" id="RHEA:20557"/>
        <dbReference type="ChEBI" id="CHEBI:15377"/>
        <dbReference type="ChEBI" id="CHEBI:15378"/>
        <dbReference type="ChEBI" id="CHEBI:16199"/>
        <dbReference type="ChEBI" id="CHEBI:17544"/>
        <dbReference type="ChEBI" id="CHEBI:28938"/>
        <dbReference type="EC" id="3.5.1.5"/>
    </reaction>
</comment>
<dbReference type="GO" id="GO:0016151">
    <property type="term" value="F:nickel cation binding"/>
    <property type="evidence" value="ECO:0007669"/>
    <property type="project" value="InterPro"/>
</dbReference>
<evidence type="ECO:0000256" key="3">
    <source>
        <dbReference type="RuleBase" id="RU003850"/>
    </source>
</evidence>
<comment type="subcellular location">
    <subcellularLocation>
        <location evidence="3">Cytoplasm</location>
    </subcellularLocation>
</comment>
<dbReference type="GO" id="GO:0043419">
    <property type="term" value="P:urea catabolic process"/>
    <property type="evidence" value="ECO:0007669"/>
    <property type="project" value="InterPro"/>
</dbReference>
<dbReference type="GO" id="GO:0005737">
    <property type="term" value="C:cytoplasm"/>
    <property type="evidence" value="ECO:0007669"/>
    <property type="project" value="UniProtKB-SubCell"/>
</dbReference>
<dbReference type="InterPro" id="IPR050069">
    <property type="entry name" value="Urease_subunit"/>
</dbReference>
<name>A0A371PPE6_9BACL</name>
<evidence type="ECO:0000313" key="4">
    <source>
        <dbReference type="EMBL" id="REK77815.1"/>
    </source>
</evidence>
<protein>
    <recommendedName>
        <fullName evidence="3">Urease subunit gamma</fullName>
        <ecNumber evidence="3">3.5.1.5</ecNumber>
    </recommendedName>
</protein>
<dbReference type="Proteomes" id="UP000261905">
    <property type="component" value="Unassembled WGS sequence"/>
</dbReference>
<organism evidence="4 5">
    <name type="scientific">Paenibacillus paeoniae</name>
    <dbReference type="NCBI Taxonomy" id="2292705"/>
    <lineage>
        <taxon>Bacteria</taxon>
        <taxon>Bacillati</taxon>
        <taxon>Bacillota</taxon>
        <taxon>Bacilli</taxon>
        <taxon>Bacillales</taxon>
        <taxon>Paenibacillaceae</taxon>
        <taxon>Paenibacillus</taxon>
    </lineage>
</organism>
<dbReference type="EMBL" id="QUBQ01000001">
    <property type="protein sequence ID" value="REK77815.1"/>
    <property type="molecule type" value="Genomic_DNA"/>
</dbReference>
<evidence type="ECO:0000256" key="2">
    <source>
        <dbReference type="ARBA" id="ARBA00047778"/>
    </source>
</evidence>
<evidence type="ECO:0000313" key="5">
    <source>
        <dbReference type="Proteomes" id="UP000261905"/>
    </source>
</evidence>
<keyword evidence="1 3" id="KW-0378">Hydrolase</keyword>
<dbReference type="InterPro" id="IPR002026">
    <property type="entry name" value="Urease_gamma/gamma-beta_su"/>
</dbReference>
<dbReference type="SUPFAM" id="SSF54111">
    <property type="entry name" value="Urease, gamma-subunit"/>
    <property type="match status" value="1"/>
</dbReference>
<dbReference type="PANTHER" id="PTHR33569">
    <property type="entry name" value="UREASE"/>
    <property type="match status" value="1"/>
</dbReference>
<accession>A0A371PPE6</accession>
<dbReference type="NCBIfam" id="TIGR00193">
    <property type="entry name" value="urease_gam"/>
    <property type="match status" value="1"/>
</dbReference>
<gene>
    <name evidence="4" type="primary">ureA</name>
    <name evidence="4" type="ORF">DX130_02700</name>
</gene>
<dbReference type="AlphaFoldDB" id="A0A371PPE6"/>
<proteinExistence type="inferred from homology"/>
<dbReference type="PANTHER" id="PTHR33569:SF1">
    <property type="entry name" value="UREASE"/>
    <property type="match status" value="1"/>
</dbReference>
<comment type="caution">
    <text evidence="4">The sequence shown here is derived from an EMBL/GenBank/DDBJ whole genome shotgun (WGS) entry which is preliminary data.</text>
</comment>
<dbReference type="RefSeq" id="WP_116045690.1">
    <property type="nucleotide sequence ID" value="NZ_QUBQ01000001.1"/>
</dbReference>
<dbReference type="InterPro" id="IPR036463">
    <property type="entry name" value="Urease_gamma_sf"/>
</dbReference>
<dbReference type="GO" id="GO:0009039">
    <property type="term" value="F:urease activity"/>
    <property type="evidence" value="ECO:0007669"/>
    <property type="project" value="UniProtKB-EC"/>
</dbReference>
<dbReference type="Gene3D" id="3.30.280.10">
    <property type="entry name" value="Urease, gamma-like subunit"/>
    <property type="match status" value="1"/>
</dbReference>
<dbReference type="EC" id="3.5.1.5" evidence="3"/>
<evidence type="ECO:0000256" key="1">
    <source>
        <dbReference type="ARBA" id="ARBA00022801"/>
    </source>
</evidence>
<comment type="similarity">
    <text evidence="3">Belongs to the urease gamma subunit family.</text>
</comment>
<dbReference type="Pfam" id="PF00547">
    <property type="entry name" value="Urease_gamma"/>
    <property type="match status" value="1"/>
</dbReference>
<reference evidence="4 5" key="1">
    <citation type="submission" date="2018-08" db="EMBL/GenBank/DDBJ databases">
        <title>Paenibacillus sp. M4BSY-1, whole genome shotgun sequence.</title>
        <authorList>
            <person name="Tuo L."/>
        </authorList>
    </citation>
    <scope>NUCLEOTIDE SEQUENCE [LARGE SCALE GENOMIC DNA]</scope>
    <source>
        <strain evidence="4 5">M4BSY-1</strain>
    </source>
</reference>
<dbReference type="OrthoDB" id="9793527at2"/>
<sequence>MALTEREKEMLLNAIAADLAKRRLKRGVKLNYLESVALITSRMMEGASEGMSVTQVTELARSALRRDQVMAGIAEMLREVKVEADFPEGTRLVIVPYPITG</sequence>